<dbReference type="EMBL" id="QZVT01000017">
    <property type="protein sequence ID" value="RJT75100.1"/>
    <property type="molecule type" value="Genomic_DNA"/>
</dbReference>
<evidence type="ECO:0000259" key="1">
    <source>
        <dbReference type="SMART" id="SM00065"/>
    </source>
</evidence>
<keyword evidence="3" id="KW-1185">Reference proteome</keyword>
<dbReference type="PANTHER" id="PTHR43102:SF2">
    <property type="entry name" value="GAF DOMAIN-CONTAINING PROTEIN"/>
    <property type="match status" value="1"/>
</dbReference>
<accession>A0A3A5LXR2</accession>
<evidence type="ECO:0000313" key="3">
    <source>
        <dbReference type="Proteomes" id="UP000272560"/>
    </source>
</evidence>
<dbReference type="InterPro" id="IPR029016">
    <property type="entry name" value="GAF-like_dom_sf"/>
</dbReference>
<dbReference type="Gene3D" id="3.30.450.40">
    <property type="match status" value="1"/>
</dbReference>
<dbReference type="PANTHER" id="PTHR43102">
    <property type="entry name" value="SLR1143 PROTEIN"/>
    <property type="match status" value="1"/>
</dbReference>
<proteinExistence type="predicted"/>
<dbReference type="SMART" id="SM00065">
    <property type="entry name" value="GAF"/>
    <property type="match status" value="1"/>
</dbReference>
<protein>
    <submittedName>
        <fullName evidence="2">GAF domain-containing protein</fullName>
    </submittedName>
</protein>
<organism evidence="2 3">
    <name type="scientific">Arthrobacter cheniae</name>
    <dbReference type="NCBI Taxonomy" id="1258888"/>
    <lineage>
        <taxon>Bacteria</taxon>
        <taxon>Bacillati</taxon>
        <taxon>Actinomycetota</taxon>
        <taxon>Actinomycetes</taxon>
        <taxon>Micrococcales</taxon>
        <taxon>Micrococcaceae</taxon>
        <taxon>Arthrobacter</taxon>
    </lineage>
</organism>
<sequence length="271" mass="29973">MAATEVCMDGQVQIKITTFALAEAGLSIEDLWVRYYGLGGVLSAFEVQAYLAGLLSLPLPERNLLAEATNELLEPTLIQIRVPTDGQDEADLSGEDSRRGLGAAGAFLFSADEQESERLGALDRTHLLDSIPEARFDRYTRQAKDHFQVSSAIIALLDDRRMFLKSVLGPVEQNLPREITFCHATIRNAGPLIIKDTLDDERFKANPLVLGEPYIRFYAGYPLRGPGGWTVGTLCVIDQKPRKFSARDGRFLRKLAVLVEDEINIPPADAQ</sequence>
<comment type="caution">
    <text evidence="2">The sequence shown here is derived from an EMBL/GenBank/DDBJ whole genome shotgun (WGS) entry which is preliminary data.</text>
</comment>
<dbReference type="Proteomes" id="UP000272560">
    <property type="component" value="Unassembled WGS sequence"/>
</dbReference>
<dbReference type="Pfam" id="PF01590">
    <property type="entry name" value="GAF"/>
    <property type="match status" value="1"/>
</dbReference>
<evidence type="ECO:0000313" key="2">
    <source>
        <dbReference type="EMBL" id="RJT75100.1"/>
    </source>
</evidence>
<reference evidence="2 3" key="1">
    <citation type="submission" date="2018-09" db="EMBL/GenBank/DDBJ databases">
        <title>Novel species of Arthrobacter.</title>
        <authorList>
            <person name="Liu Q."/>
            <person name="Xin Y.-H."/>
        </authorList>
    </citation>
    <scope>NUCLEOTIDE SEQUENCE [LARGE SCALE GENOMIC DNA]</scope>
    <source>
        <strain evidence="2 3">Hz2</strain>
    </source>
</reference>
<dbReference type="AlphaFoldDB" id="A0A3A5LXR2"/>
<gene>
    <name evidence="2" type="ORF">D6T63_18085</name>
</gene>
<name>A0A3A5LXR2_9MICC</name>
<feature type="domain" description="GAF" evidence="1">
    <location>
        <begin position="131"/>
        <end position="264"/>
    </location>
</feature>
<dbReference type="InterPro" id="IPR003018">
    <property type="entry name" value="GAF"/>
</dbReference>
<dbReference type="SUPFAM" id="SSF55781">
    <property type="entry name" value="GAF domain-like"/>
    <property type="match status" value="1"/>
</dbReference>